<dbReference type="STRING" id="760192.Halhy_0002"/>
<organism evidence="2 3">
    <name type="scientific">Haliscomenobacter hydrossis (strain ATCC 27775 / DSM 1100 / LMG 10767 / O)</name>
    <dbReference type="NCBI Taxonomy" id="760192"/>
    <lineage>
        <taxon>Bacteria</taxon>
        <taxon>Pseudomonadati</taxon>
        <taxon>Bacteroidota</taxon>
        <taxon>Saprospiria</taxon>
        <taxon>Saprospirales</taxon>
        <taxon>Haliscomenobacteraceae</taxon>
        <taxon>Haliscomenobacter</taxon>
    </lineage>
</organism>
<dbReference type="KEGG" id="hhy:Halhy_0002"/>
<dbReference type="Proteomes" id="UP000008461">
    <property type="component" value="Chromosome"/>
</dbReference>
<feature type="transmembrane region" description="Helical" evidence="1">
    <location>
        <begin position="48"/>
        <end position="69"/>
    </location>
</feature>
<sequence length="217" mass="25459">MNDEELKALWQTQAQKLEENLLFTRKNAEEISKMKVQSALASMKPLKIFTIIVGILWVGFVDLLIINSWPFGNLFFLVSAAIQVILTKLAIGVYLYQLVLIAQVDLGTPVLEAQEKMARLKASTLWVTRLLFLQLPIWTTFYLNVQMLKQPLALFINLLLTVLFTWAALWLFFNIKYENRHKKWFRLIFEGKEWTPVIQSMELLDEIRDFQVEEEYV</sequence>
<reference key="2">
    <citation type="submission" date="2011-04" db="EMBL/GenBank/DDBJ databases">
        <title>Complete sequence of chromosome of Haliscomenobacter hydrossis DSM 1100.</title>
        <authorList>
            <consortium name="US DOE Joint Genome Institute (JGI-PGF)"/>
            <person name="Lucas S."/>
            <person name="Han J."/>
            <person name="Lapidus A."/>
            <person name="Bruce D."/>
            <person name="Goodwin L."/>
            <person name="Pitluck S."/>
            <person name="Peters L."/>
            <person name="Kyrpides N."/>
            <person name="Mavromatis K."/>
            <person name="Ivanova N."/>
            <person name="Ovchinnikova G."/>
            <person name="Pagani I."/>
            <person name="Daligault H."/>
            <person name="Detter J.C."/>
            <person name="Han C."/>
            <person name="Land M."/>
            <person name="Hauser L."/>
            <person name="Markowitz V."/>
            <person name="Cheng J.-F."/>
            <person name="Hugenholtz P."/>
            <person name="Woyke T."/>
            <person name="Wu D."/>
            <person name="Verbarg S."/>
            <person name="Frueling A."/>
            <person name="Brambilla E."/>
            <person name="Klenk H.-P."/>
            <person name="Eisen J.A."/>
        </authorList>
    </citation>
    <scope>NUCLEOTIDE SEQUENCE</scope>
    <source>
        <strain>DSM 1100</strain>
    </source>
</reference>
<dbReference type="eggNOG" id="ENOG5030EFE">
    <property type="taxonomic scope" value="Bacteria"/>
</dbReference>
<feature type="transmembrane region" description="Helical" evidence="1">
    <location>
        <begin position="126"/>
        <end position="145"/>
    </location>
</feature>
<gene>
    <name evidence="2" type="ordered locus">Halhy_0002</name>
</gene>
<keyword evidence="1" id="KW-0812">Transmembrane</keyword>
<protein>
    <submittedName>
        <fullName evidence="2">Uncharacterized protein</fullName>
    </submittedName>
</protein>
<keyword evidence="1" id="KW-0472">Membrane</keyword>
<feature type="transmembrane region" description="Helical" evidence="1">
    <location>
        <begin position="151"/>
        <end position="173"/>
    </location>
</feature>
<name>F4KRC6_HALH1</name>
<evidence type="ECO:0000313" key="3">
    <source>
        <dbReference type="Proteomes" id="UP000008461"/>
    </source>
</evidence>
<keyword evidence="3" id="KW-1185">Reference proteome</keyword>
<dbReference type="EMBL" id="CP002691">
    <property type="protein sequence ID" value="AEE47916.1"/>
    <property type="molecule type" value="Genomic_DNA"/>
</dbReference>
<proteinExistence type="predicted"/>
<feature type="transmembrane region" description="Helical" evidence="1">
    <location>
        <begin position="75"/>
        <end position="96"/>
    </location>
</feature>
<reference evidence="2 3" key="1">
    <citation type="journal article" date="2011" name="Stand. Genomic Sci.">
        <title>Complete genome sequence of Haliscomenobacter hydrossis type strain (O).</title>
        <authorList>
            <consortium name="US DOE Joint Genome Institute (JGI-PGF)"/>
            <person name="Daligault H."/>
            <person name="Lapidus A."/>
            <person name="Zeytun A."/>
            <person name="Nolan M."/>
            <person name="Lucas S."/>
            <person name="Del Rio T.G."/>
            <person name="Tice H."/>
            <person name="Cheng J.F."/>
            <person name="Tapia R."/>
            <person name="Han C."/>
            <person name="Goodwin L."/>
            <person name="Pitluck S."/>
            <person name="Liolios K."/>
            <person name="Pagani I."/>
            <person name="Ivanova N."/>
            <person name="Huntemann M."/>
            <person name="Mavromatis K."/>
            <person name="Mikhailova N."/>
            <person name="Pati A."/>
            <person name="Chen A."/>
            <person name="Palaniappan K."/>
            <person name="Land M."/>
            <person name="Hauser L."/>
            <person name="Brambilla E.M."/>
            <person name="Rohde M."/>
            <person name="Verbarg S."/>
            <person name="Goker M."/>
            <person name="Bristow J."/>
            <person name="Eisen J.A."/>
            <person name="Markowitz V."/>
            <person name="Hugenholtz P."/>
            <person name="Kyrpides N.C."/>
            <person name="Klenk H.P."/>
            <person name="Woyke T."/>
        </authorList>
    </citation>
    <scope>NUCLEOTIDE SEQUENCE [LARGE SCALE GENOMIC DNA]</scope>
    <source>
        <strain evidence="3">ATCC 27775 / DSM 1100 / LMG 10767 / O</strain>
    </source>
</reference>
<dbReference type="RefSeq" id="WP_013762480.1">
    <property type="nucleotide sequence ID" value="NC_015510.1"/>
</dbReference>
<dbReference type="OrthoDB" id="5706484at2"/>
<evidence type="ECO:0000313" key="2">
    <source>
        <dbReference type="EMBL" id="AEE47916.1"/>
    </source>
</evidence>
<keyword evidence="1" id="KW-1133">Transmembrane helix</keyword>
<evidence type="ECO:0000256" key="1">
    <source>
        <dbReference type="SAM" id="Phobius"/>
    </source>
</evidence>
<accession>F4KRC6</accession>
<dbReference type="HOGENOM" id="CLU_1336784_0_0_10"/>
<dbReference type="AlphaFoldDB" id="F4KRC6"/>